<keyword evidence="1" id="KW-0812">Transmembrane</keyword>
<evidence type="ECO:0000313" key="2">
    <source>
        <dbReference type="EMBL" id="HIU39046.1"/>
    </source>
</evidence>
<evidence type="ECO:0000256" key="1">
    <source>
        <dbReference type="SAM" id="Phobius"/>
    </source>
</evidence>
<evidence type="ECO:0000313" key="3">
    <source>
        <dbReference type="Proteomes" id="UP000824076"/>
    </source>
</evidence>
<feature type="non-terminal residue" evidence="2">
    <location>
        <position position="126"/>
    </location>
</feature>
<keyword evidence="1" id="KW-0472">Membrane</keyword>
<dbReference type="EMBL" id="DVMS01000149">
    <property type="protein sequence ID" value="HIU39046.1"/>
    <property type="molecule type" value="Genomic_DNA"/>
</dbReference>
<keyword evidence="1" id="KW-1133">Transmembrane helix</keyword>
<feature type="transmembrane region" description="Helical" evidence="1">
    <location>
        <begin position="29"/>
        <end position="49"/>
    </location>
</feature>
<sequence length="126" mass="13791">MSTEEENINVEQADAQIAMKKRGGKLRRAFKWVAIAVVFLCLLPTLLYIPAIQNAVVGFVSEKVSESTGYSVTIGRFLLKFPFRVSVSDVLVLDEQSDTLMSGESMELSVRLLPLIKGEVAVDGVA</sequence>
<proteinExistence type="predicted"/>
<comment type="caution">
    <text evidence="2">The sequence shown here is derived from an EMBL/GenBank/DDBJ whole genome shotgun (WGS) entry which is preliminary data.</text>
</comment>
<name>A0A9D1IM06_9BACT</name>
<reference evidence="2" key="1">
    <citation type="submission" date="2020-10" db="EMBL/GenBank/DDBJ databases">
        <authorList>
            <person name="Gilroy R."/>
        </authorList>
    </citation>
    <scope>NUCLEOTIDE SEQUENCE</scope>
    <source>
        <strain evidence="2">17073</strain>
    </source>
</reference>
<dbReference type="AlphaFoldDB" id="A0A9D1IM06"/>
<dbReference type="Proteomes" id="UP000824076">
    <property type="component" value="Unassembled WGS sequence"/>
</dbReference>
<reference evidence="2" key="2">
    <citation type="journal article" date="2021" name="PeerJ">
        <title>Extensive microbial diversity within the chicken gut microbiome revealed by metagenomics and culture.</title>
        <authorList>
            <person name="Gilroy R."/>
            <person name="Ravi A."/>
            <person name="Getino M."/>
            <person name="Pursley I."/>
            <person name="Horton D.L."/>
            <person name="Alikhan N.F."/>
            <person name="Baker D."/>
            <person name="Gharbi K."/>
            <person name="Hall N."/>
            <person name="Watson M."/>
            <person name="Adriaenssens E.M."/>
            <person name="Foster-Nyarko E."/>
            <person name="Jarju S."/>
            <person name="Secka A."/>
            <person name="Antonio M."/>
            <person name="Oren A."/>
            <person name="Chaudhuri R.R."/>
            <person name="La Ragione R."/>
            <person name="Hildebrand F."/>
            <person name="Pallen M.J."/>
        </authorList>
    </citation>
    <scope>NUCLEOTIDE SEQUENCE</scope>
    <source>
        <strain evidence="2">17073</strain>
    </source>
</reference>
<organism evidence="2 3">
    <name type="scientific">Candidatus Limisoma intestinavium</name>
    <dbReference type="NCBI Taxonomy" id="2840856"/>
    <lineage>
        <taxon>Bacteria</taxon>
        <taxon>Pseudomonadati</taxon>
        <taxon>Bacteroidota</taxon>
        <taxon>Bacteroidia</taxon>
        <taxon>Bacteroidales</taxon>
        <taxon>Candidatus Limisoma</taxon>
    </lineage>
</organism>
<accession>A0A9D1IM06</accession>
<protein>
    <submittedName>
        <fullName evidence="2">Uncharacterized protein</fullName>
    </submittedName>
</protein>
<gene>
    <name evidence="2" type="ORF">IAD18_05210</name>
</gene>